<comment type="caution">
    <text evidence="4">The sequence shown here is derived from an EMBL/GenBank/DDBJ whole genome shotgun (WGS) entry which is preliminary data.</text>
</comment>
<dbReference type="EMBL" id="LCMA01000014">
    <property type="protein sequence ID" value="KKU26022.1"/>
    <property type="molecule type" value="Genomic_DNA"/>
</dbReference>
<dbReference type="InterPro" id="IPR002372">
    <property type="entry name" value="PQQ_rpt_dom"/>
</dbReference>
<feature type="domain" description="Fibronectin type-III" evidence="3">
    <location>
        <begin position="780"/>
        <end position="864"/>
    </location>
</feature>
<feature type="region of interest" description="Disordered" evidence="1">
    <location>
        <begin position="1013"/>
        <end position="1069"/>
    </location>
</feature>
<dbReference type="InterPro" id="IPR018391">
    <property type="entry name" value="PQQ_b-propeller_rpt"/>
</dbReference>
<accession>A0A0G1P057</accession>
<sequence length="1615" mass="173754">MFVRKRKNILKILTNIIDAKIFLVVFLALIISTVLFTRSALTTVTYNQAVGTYTDDFSDETGLYSKTNAGIDADGKLKLKNSGGGFAAPYELYGAVTTTAIIPTSVVQWGTITINAETPTGTAVRVQVLDDARAPYSDSLLPGNSTGFTGSAIDISGLPVTKIATVPLNAKFGRLTFKIILTTTNASTTPSVDSISLSWTVRQGDVSASSRAATAWSGVLVDGRATSRVAYTANPTYHAIRWKKNIGSSYGGYFARGSGDTIYYKNQGGPSTDGSMMAINRGTGSTTWSTPLSGASYTSPEFTLSANGTIYSSDIFVDMLMAFDGSDGGLKWTYQYSYGHGNTDVAIADDGTLYTIRFGSDSSYITVDAFNPDGSIKWSTTFDPSPTYSHAVSHISLGSDGTIYFSTNISSGSVFQNAGLLYALDPSNGSIKWTYPVGDAGTGVLAPVIGDDGAVYVANGRSTSYPKRITAVWPNGTLKWEYNIGTSTQYWDKMALRSDGILVAERFTAAYSWYPGGTVEFIDTASGSLLSSFPSDSVFTYPRVFFLDSSNGLYKSDISYERSIYESDSACYANFVSTTLSYFDASSTLKWTWSVQPRSFPSNCYASEGGWSGIQGITPPYYFKFFYGMQDEDGRVYIDYNRGYLQYSSSTLFALYPWTLSSAYTPAALPGEQINFTVTTTMQQTNLLTGEANKMQIIIANNSDIVPLTFDSVTSTGDTVWTGSYTLPTSWTTGTYYYRVEASAAGMITDIPVNFASPAAYSSSTGITSTGTISVAAGTAPISLIATPISNNQINLSWSGTGYATFYFAENTYDNSNSGWISVSSHSFTGLSCALTSSFRVQGRNGDSLTTPWSDLVTATTGACPTSAPSPAPASSPAPESTPVTPSSTPTSTTTIIITPTTTVPTPATASTTPTSTQTRVSTPTTTPTSSPQSNETAATTTTTEESEQLSAPTSTPTPALSSSSTNINANSSSTAPESSPSAPSVELCSNAIDDDSDSLTDCADPDCVAYPGCAPSQPTENRGGSPTVECNDSMDNDGDGLTNYPSDPGCESPTDPNEYNPPMAADSSRARRLSIDDLTFTLGKNIVLRAKQQFSILAGNYVSVELSPSAFPKQPKEVEIAVFSELQRYRFASTTGGSYLVTFSAPAIGAHEAYIEVTYVDGEQDSVGFKFESSANGLIVDEDDRPINNAQVSLYSSSGALIEPASLDSVNPHTTNINGTYGWMAPNGQYYLKIEAEGFYSRVTPVFVVDNNVINKTWELIKVPPLLLDVIDAEASFMVNISNISQNVAAKSKATAKRAVQQARIVTDNPTVEKTAVRAAPIAVSIAAAGAIPLISWVDLLPLLRLLFFQPVLLLGKRKRAGWGQIYNSLSKLPLELATVRLFNAKTGSLSQSRVTDNKGRYAFTVEPGEYKLQVQKNNMIFPSALLKNYNSDGRRVDIYHGETIIASENEAVVTVNVPLDPIGEHKTPSRLYWERMGRSVQYGISWVGLVMTAFALLVKPGLYVGALFIIHLFILMLFVRLAVPAKLKSWGIVYDKLDRRPLGQVIARLFNAQFNKLVSTEITNRKGFYHFLAGDSKFYLTYEHKDYEPKKTNTIDLTGKEAEAIAVDVGMVK</sequence>
<reference evidence="4 5" key="1">
    <citation type="journal article" date="2015" name="Nature">
        <title>rRNA introns, odd ribosomes, and small enigmatic genomes across a large radiation of phyla.</title>
        <authorList>
            <person name="Brown C.T."/>
            <person name="Hug L.A."/>
            <person name="Thomas B.C."/>
            <person name="Sharon I."/>
            <person name="Castelle C.J."/>
            <person name="Singh A."/>
            <person name="Wilkins M.J."/>
            <person name="Williams K.H."/>
            <person name="Banfield J.F."/>
        </authorList>
    </citation>
    <scope>NUCLEOTIDE SEQUENCE [LARGE SCALE GENOMIC DNA]</scope>
</reference>
<keyword evidence="2" id="KW-0812">Transmembrane</keyword>
<dbReference type="SUPFAM" id="SSF49478">
    <property type="entry name" value="Cna protein B-type domain"/>
    <property type="match status" value="1"/>
</dbReference>
<name>A0A0G1P057_9BACT</name>
<keyword evidence="2" id="KW-0472">Membrane</keyword>
<dbReference type="InterPro" id="IPR036116">
    <property type="entry name" value="FN3_sf"/>
</dbReference>
<feature type="compositionally biased region" description="Polar residues" evidence="1">
    <location>
        <begin position="1017"/>
        <end position="1031"/>
    </location>
</feature>
<evidence type="ECO:0000313" key="4">
    <source>
        <dbReference type="EMBL" id="KKU26022.1"/>
    </source>
</evidence>
<feature type="compositionally biased region" description="Low complexity" evidence="1">
    <location>
        <begin position="877"/>
        <end position="985"/>
    </location>
</feature>
<dbReference type="PATRIC" id="fig|1619042.3.peg.476"/>
<proteinExistence type="predicted"/>
<dbReference type="InterPro" id="IPR015943">
    <property type="entry name" value="WD40/YVTN_repeat-like_dom_sf"/>
</dbReference>
<dbReference type="InterPro" id="IPR003961">
    <property type="entry name" value="FN3_dom"/>
</dbReference>
<keyword evidence="2" id="KW-1133">Transmembrane helix</keyword>
<dbReference type="SUPFAM" id="SSF49265">
    <property type="entry name" value="Fibronectin type III"/>
    <property type="match status" value="1"/>
</dbReference>
<dbReference type="SMART" id="SM00564">
    <property type="entry name" value="PQQ"/>
    <property type="match status" value="5"/>
</dbReference>
<organism evidence="4 5">
    <name type="scientific">Candidatus Magasanikbacteria bacterium GW2011_GWA2_46_17</name>
    <dbReference type="NCBI Taxonomy" id="1619042"/>
    <lineage>
        <taxon>Bacteria</taxon>
        <taxon>Candidatus Magasanikiibacteriota</taxon>
    </lineage>
</organism>
<dbReference type="Gene3D" id="2.60.40.1120">
    <property type="entry name" value="Carboxypeptidase-like, regulatory domain"/>
    <property type="match status" value="2"/>
</dbReference>
<dbReference type="InterPro" id="IPR008969">
    <property type="entry name" value="CarboxyPept-like_regulatory"/>
</dbReference>
<feature type="region of interest" description="Disordered" evidence="1">
    <location>
        <begin position="860"/>
        <end position="993"/>
    </location>
</feature>
<dbReference type="SUPFAM" id="SSF49464">
    <property type="entry name" value="Carboxypeptidase regulatory domain-like"/>
    <property type="match status" value="1"/>
</dbReference>
<dbReference type="SUPFAM" id="SSF63829">
    <property type="entry name" value="Calcium-dependent phosphotriesterase"/>
    <property type="match status" value="1"/>
</dbReference>
<dbReference type="Proteomes" id="UP000034175">
    <property type="component" value="Unassembled WGS sequence"/>
</dbReference>
<feature type="transmembrane region" description="Helical" evidence="2">
    <location>
        <begin position="1323"/>
        <end position="1349"/>
    </location>
</feature>
<dbReference type="Gene3D" id="2.130.10.10">
    <property type="entry name" value="YVTN repeat-like/Quinoprotein amine dehydrogenase"/>
    <property type="match status" value="1"/>
</dbReference>
<evidence type="ECO:0000256" key="1">
    <source>
        <dbReference type="SAM" id="MobiDB-lite"/>
    </source>
</evidence>
<dbReference type="Gene3D" id="2.40.128.630">
    <property type="match status" value="1"/>
</dbReference>
<feature type="transmembrane region" description="Helical" evidence="2">
    <location>
        <begin position="1481"/>
        <end position="1499"/>
    </location>
</feature>
<gene>
    <name evidence="4" type="ORF">UX39_C0014G0015</name>
</gene>
<feature type="transmembrane region" description="Helical" evidence="2">
    <location>
        <begin position="1505"/>
        <end position="1525"/>
    </location>
</feature>
<evidence type="ECO:0000313" key="5">
    <source>
        <dbReference type="Proteomes" id="UP000034175"/>
    </source>
</evidence>
<evidence type="ECO:0000259" key="3">
    <source>
        <dbReference type="PROSITE" id="PS50853"/>
    </source>
</evidence>
<dbReference type="Pfam" id="PF13360">
    <property type="entry name" value="PQQ_2"/>
    <property type="match status" value="1"/>
</dbReference>
<evidence type="ECO:0000256" key="2">
    <source>
        <dbReference type="SAM" id="Phobius"/>
    </source>
</evidence>
<dbReference type="PROSITE" id="PS50853">
    <property type="entry name" value="FN3"/>
    <property type="match status" value="1"/>
</dbReference>
<protein>
    <recommendedName>
        <fullName evidence="3">Fibronectin type-III domain-containing protein</fullName>
    </recommendedName>
</protein>
<feature type="transmembrane region" description="Helical" evidence="2">
    <location>
        <begin position="21"/>
        <end position="41"/>
    </location>
</feature>